<evidence type="ECO:0000313" key="2">
    <source>
        <dbReference type="Proteomes" id="UP001055156"/>
    </source>
</evidence>
<proteinExistence type="predicted"/>
<name>A0ABQ4TF77_METOR</name>
<sequence>MNDGEIRLIASLLRYHIWPGALTVIVPGPAR</sequence>
<keyword evidence="2" id="KW-1185">Reference proteome</keyword>
<dbReference type="EMBL" id="BPQV01000011">
    <property type="protein sequence ID" value="GJE28687.1"/>
    <property type="molecule type" value="Genomic_DNA"/>
</dbReference>
<comment type="caution">
    <text evidence="1">The sequence shown here is derived from an EMBL/GenBank/DDBJ whole genome shotgun (WGS) entry which is preliminary data.</text>
</comment>
<reference evidence="1" key="2">
    <citation type="submission" date="2021-08" db="EMBL/GenBank/DDBJ databases">
        <authorList>
            <person name="Tani A."/>
            <person name="Ola A."/>
            <person name="Ogura Y."/>
            <person name="Katsura K."/>
            <person name="Hayashi T."/>
        </authorList>
    </citation>
    <scope>NUCLEOTIDE SEQUENCE</scope>
    <source>
        <strain evidence="1">NBRC 15689</strain>
    </source>
</reference>
<protein>
    <submittedName>
        <fullName evidence="1">Uncharacterized protein</fullName>
    </submittedName>
</protein>
<organism evidence="1 2">
    <name type="scientific">Methylobacterium organophilum</name>
    <dbReference type="NCBI Taxonomy" id="410"/>
    <lineage>
        <taxon>Bacteria</taxon>
        <taxon>Pseudomonadati</taxon>
        <taxon>Pseudomonadota</taxon>
        <taxon>Alphaproteobacteria</taxon>
        <taxon>Hyphomicrobiales</taxon>
        <taxon>Methylobacteriaceae</taxon>
        <taxon>Methylobacterium</taxon>
    </lineage>
</organism>
<accession>A0ABQ4TF77</accession>
<evidence type="ECO:0000313" key="1">
    <source>
        <dbReference type="EMBL" id="GJE28687.1"/>
    </source>
</evidence>
<gene>
    <name evidence="1" type="ORF">LKMONMHP_3560</name>
</gene>
<dbReference type="Proteomes" id="UP001055156">
    <property type="component" value="Unassembled WGS sequence"/>
</dbReference>
<reference evidence="1" key="1">
    <citation type="journal article" date="2021" name="Front. Microbiol.">
        <title>Comprehensive Comparative Genomics and Phenotyping of Methylobacterium Species.</title>
        <authorList>
            <person name="Alessa O."/>
            <person name="Ogura Y."/>
            <person name="Fujitani Y."/>
            <person name="Takami H."/>
            <person name="Hayashi T."/>
            <person name="Sahin N."/>
            <person name="Tani A."/>
        </authorList>
    </citation>
    <scope>NUCLEOTIDE SEQUENCE</scope>
    <source>
        <strain evidence="1">NBRC 15689</strain>
    </source>
</reference>